<keyword evidence="5" id="KW-1185">Reference proteome</keyword>
<dbReference type="Gene3D" id="3.30.1330.20">
    <property type="entry name" value="Tubulin/FtsZ, C-terminal domain"/>
    <property type="match status" value="1"/>
</dbReference>
<proteinExistence type="predicted"/>
<evidence type="ECO:0000256" key="3">
    <source>
        <dbReference type="SAM" id="MobiDB-lite"/>
    </source>
</evidence>
<dbReference type="AlphaFoldDB" id="A0A0D3KNV1"/>
<protein>
    <submittedName>
        <fullName evidence="4">Uncharacterized protein</fullName>
    </submittedName>
</protein>
<evidence type="ECO:0000256" key="2">
    <source>
        <dbReference type="ARBA" id="ARBA00023134"/>
    </source>
</evidence>
<dbReference type="KEGG" id="ehx:EMIHUDRAFT_225624"/>
<reference evidence="5" key="1">
    <citation type="journal article" date="2013" name="Nature">
        <title>Pan genome of the phytoplankton Emiliania underpins its global distribution.</title>
        <authorList>
            <person name="Read B.A."/>
            <person name="Kegel J."/>
            <person name="Klute M.J."/>
            <person name="Kuo A."/>
            <person name="Lefebvre S.C."/>
            <person name="Maumus F."/>
            <person name="Mayer C."/>
            <person name="Miller J."/>
            <person name="Monier A."/>
            <person name="Salamov A."/>
            <person name="Young J."/>
            <person name="Aguilar M."/>
            <person name="Claverie J.M."/>
            <person name="Frickenhaus S."/>
            <person name="Gonzalez K."/>
            <person name="Herman E.K."/>
            <person name="Lin Y.C."/>
            <person name="Napier J."/>
            <person name="Ogata H."/>
            <person name="Sarno A.F."/>
            <person name="Shmutz J."/>
            <person name="Schroeder D."/>
            <person name="de Vargas C."/>
            <person name="Verret F."/>
            <person name="von Dassow P."/>
            <person name="Valentin K."/>
            <person name="Van de Peer Y."/>
            <person name="Wheeler G."/>
            <person name="Dacks J.B."/>
            <person name="Delwiche C.F."/>
            <person name="Dyhrman S.T."/>
            <person name="Glockner G."/>
            <person name="John U."/>
            <person name="Richards T."/>
            <person name="Worden A.Z."/>
            <person name="Zhang X."/>
            <person name="Grigoriev I.V."/>
            <person name="Allen A.E."/>
            <person name="Bidle K."/>
            <person name="Borodovsky M."/>
            <person name="Bowler C."/>
            <person name="Brownlee C."/>
            <person name="Cock J.M."/>
            <person name="Elias M."/>
            <person name="Gladyshev V.N."/>
            <person name="Groth M."/>
            <person name="Guda C."/>
            <person name="Hadaegh A."/>
            <person name="Iglesias-Rodriguez M.D."/>
            <person name="Jenkins J."/>
            <person name="Jones B.M."/>
            <person name="Lawson T."/>
            <person name="Leese F."/>
            <person name="Lindquist E."/>
            <person name="Lobanov A."/>
            <person name="Lomsadze A."/>
            <person name="Malik S.B."/>
            <person name="Marsh M.E."/>
            <person name="Mackinder L."/>
            <person name="Mock T."/>
            <person name="Mueller-Roeber B."/>
            <person name="Pagarete A."/>
            <person name="Parker M."/>
            <person name="Probert I."/>
            <person name="Quesneville H."/>
            <person name="Raines C."/>
            <person name="Rensing S.A."/>
            <person name="Riano-Pachon D.M."/>
            <person name="Richier S."/>
            <person name="Rokitta S."/>
            <person name="Shiraiwa Y."/>
            <person name="Soanes D.M."/>
            <person name="van der Giezen M."/>
            <person name="Wahlund T.M."/>
            <person name="Williams B."/>
            <person name="Wilson W."/>
            <person name="Wolfe G."/>
            <person name="Wurch L.L."/>
        </authorList>
    </citation>
    <scope>NUCLEOTIDE SEQUENCE</scope>
</reference>
<evidence type="ECO:0000313" key="4">
    <source>
        <dbReference type="EnsemblProtists" id="EOD37436"/>
    </source>
</evidence>
<dbReference type="PANTHER" id="PTHR34784">
    <property type="entry name" value="50S RIBOSOMAL PROTEIN L34"/>
    <property type="match status" value="1"/>
</dbReference>
<sequence length="230" mass="24828">MSDTAVHRPEWRRFAVEMGTGTSLRRQDHTAAAVRALEDALWRVSMTAYRALDKRPEEMKIEVVVGVPKPAAVDESAVLAVLPYGAARPVACERSIRVVEGGLAIPGGCGADAQGDIIMANAAAIVYLDVGDYLALKRGGNTLQKLHTEAEGSWSPCTSKASRWDFSGQNNGREEVAVVCAPAAAKTRAPRRPLRRTSHDHEGRSPQPSNSSPRRGERESLGRSFVFVGL</sequence>
<evidence type="ECO:0000313" key="5">
    <source>
        <dbReference type="Proteomes" id="UP000013827"/>
    </source>
</evidence>
<dbReference type="EnsemblProtists" id="EOD37436">
    <property type="protein sequence ID" value="EOD37436"/>
    <property type="gene ID" value="EMIHUDRAFT_225624"/>
</dbReference>
<keyword evidence="2" id="KW-0342">GTP-binding</keyword>
<dbReference type="PaxDb" id="2903-EOD37436"/>
<accession>A0A0D3KNV1</accession>
<dbReference type="InterPro" id="IPR011719">
    <property type="entry name" value="CHP02058"/>
</dbReference>
<dbReference type="HOGENOM" id="CLU_1206724_0_0_1"/>
<dbReference type="InterPro" id="IPR037103">
    <property type="entry name" value="Tubulin/FtsZ-like_C"/>
</dbReference>
<evidence type="ECO:0000256" key="1">
    <source>
        <dbReference type="ARBA" id="ARBA00022741"/>
    </source>
</evidence>
<dbReference type="Proteomes" id="UP000013827">
    <property type="component" value="Unassembled WGS sequence"/>
</dbReference>
<reference evidence="4" key="2">
    <citation type="submission" date="2024-10" db="UniProtKB">
        <authorList>
            <consortium name="EnsemblProtists"/>
        </authorList>
    </citation>
    <scope>IDENTIFICATION</scope>
</reference>
<dbReference type="RefSeq" id="XP_005789865.1">
    <property type="nucleotide sequence ID" value="XM_005789808.1"/>
</dbReference>
<organism evidence="4 5">
    <name type="scientific">Emiliania huxleyi (strain CCMP1516)</name>
    <dbReference type="NCBI Taxonomy" id="280463"/>
    <lineage>
        <taxon>Eukaryota</taxon>
        <taxon>Haptista</taxon>
        <taxon>Haptophyta</taxon>
        <taxon>Prymnesiophyceae</taxon>
        <taxon>Isochrysidales</taxon>
        <taxon>Noelaerhabdaceae</taxon>
        <taxon>Emiliania</taxon>
    </lineage>
</organism>
<name>A0A0D3KNV1_EMIH1</name>
<feature type="region of interest" description="Disordered" evidence="3">
    <location>
        <begin position="182"/>
        <end position="230"/>
    </location>
</feature>
<dbReference type="GO" id="GO:0005525">
    <property type="term" value="F:GTP binding"/>
    <property type="evidence" value="ECO:0007669"/>
    <property type="project" value="UniProtKB-KW"/>
</dbReference>
<dbReference type="GeneID" id="17282706"/>
<dbReference type="Pfam" id="PF09585">
    <property type="entry name" value="Lin0512_fam"/>
    <property type="match status" value="1"/>
</dbReference>
<keyword evidence="1" id="KW-0547">Nucleotide-binding</keyword>
<dbReference type="PANTHER" id="PTHR34784:SF1">
    <property type="entry name" value="50S RIBOSOMAL PROTEIN L34"/>
    <property type="match status" value="1"/>
</dbReference>